<evidence type="ECO:0000259" key="1">
    <source>
        <dbReference type="Pfam" id="PF03412"/>
    </source>
</evidence>
<dbReference type="InterPro" id="IPR005074">
    <property type="entry name" value="Peptidase_C39"/>
</dbReference>
<evidence type="ECO:0000313" key="3">
    <source>
        <dbReference type="Proteomes" id="UP000297149"/>
    </source>
</evidence>
<gene>
    <name evidence="2" type="ORF">E7747_07975</name>
</gene>
<proteinExistence type="predicted"/>
<dbReference type="Proteomes" id="UP000297149">
    <property type="component" value="Chromosome"/>
</dbReference>
<keyword evidence="3" id="KW-1185">Reference proteome</keyword>
<dbReference type="Pfam" id="PF03412">
    <property type="entry name" value="Peptidase_C39"/>
    <property type="match status" value="1"/>
</dbReference>
<organism evidence="2 3">
    <name type="scientific">Duncaniella dubosii</name>
    <dbReference type="NCBI Taxonomy" id="2518971"/>
    <lineage>
        <taxon>Bacteria</taxon>
        <taxon>Pseudomonadati</taxon>
        <taxon>Bacteroidota</taxon>
        <taxon>Bacteroidia</taxon>
        <taxon>Bacteroidales</taxon>
        <taxon>Muribaculaceae</taxon>
        <taxon>Duncaniella</taxon>
    </lineage>
</organism>
<feature type="domain" description="Peptidase C39" evidence="1">
    <location>
        <begin position="5"/>
        <end position="66"/>
    </location>
</feature>
<dbReference type="AlphaFoldDB" id="A0A4V1D394"/>
<dbReference type="RefSeq" id="WP_136415271.1">
    <property type="nucleotide sequence ID" value="NZ_CP039396.1"/>
</dbReference>
<accession>A0A4V1D394</accession>
<reference evidence="3" key="1">
    <citation type="submission" date="2019-02" db="EMBL/GenBank/DDBJ databases">
        <title>Isolation and identification of novel species under the genus Muribaculum.</title>
        <authorList>
            <person name="Miyake S."/>
            <person name="Ding Y."/>
            <person name="Low A."/>
            <person name="Soh M."/>
            <person name="Seedorf H."/>
        </authorList>
    </citation>
    <scope>NUCLEOTIDE SEQUENCE [LARGE SCALE GENOMIC DNA]</scope>
    <source>
        <strain evidence="3">H5</strain>
    </source>
</reference>
<dbReference type="GO" id="GO:0008233">
    <property type="term" value="F:peptidase activity"/>
    <property type="evidence" value="ECO:0007669"/>
    <property type="project" value="InterPro"/>
</dbReference>
<sequence length="70" mass="7752">MASRFPFIKQEDSMQCGIACLQMICTYYGQHYSNGFISTFCHATTEGISLLGICKAATFLGFKSQPTTVR</sequence>
<dbReference type="GO" id="GO:0006508">
    <property type="term" value="P:proteolysis"/>
    <property type="evidence" value="ECO:0007669"/>
    <property type="project" value="InterPro"/>
</dbReference>
<dbReference type="Gene3D" id="3.90.70.10">
    <property type="entry name" value="Cysteine proteinases"/>
    <property type="match status" value="1"/>
</dbReference>
<dbReference type="GO" id="GO:0005524">
    <property type="term" value="F:ATP binding"/>
    <property type="evidence" value="ECO:0007669"/>
    <property type="project" value="InterPro"/>
</dbReference>
<dbReference type="KEGG" id="ddb:E7747_07975"/>
<protein>
    <recommendedName>
        <fullName evidence="1">Peptidase C39 domain-containing protein</fullName>
    </recommendedName>
</protein>
<name>A0A4V1D394_9BACT</name>
<dbReference type="GO" id="GO:0016020">
    <property type="term" value="C:membrane"/>
    <property type="evidence" value="ECO:0007669"/>
    <property type="project" value="InterPro"/>
</dbReference>
<dbReference type="EMBL" id="CP039396">
    <property type="protein sequence ID" value="QCD42218.1"/>
    <property type="molecule type" value="Genomic_DNA"/>
</dbReference>
<evidence type="ECO:0000313" key="2">
    <source>
        <dbReference type="EMBL" id="QCD42218.1"/>
    </source>
</evidence>